<protein>
    <submittedName>
        <fullName evidence="2">Uncharacterized protein</fullName>
    </submittedName>
</protein>
<feature type="compositionally biased region" description="Low complexity" evidence="1">
    <location>
        <begin position="155"/>
        <end position="173"/>
    </location>
</feature>
<evidence type="ECO:0000256" key="1">
    <source>
        <dbReference type="SAM" id="MobiDB-lite"/>
    </source>
</evidence>
<reference evidence="2" key="1">
    <citation type="submission" date="2023-02" db="EMBL/GenBank/DDBJ databases">
        <authorList>
            <person name="Palmer J.M."/>
        </authorList>
    </citation>
    <scope>NUCLEOTIDE SEQUENCE</scope>
    <source>
        <strain evidence="2">FW57</strain>
    </source>
</reference>
<feature type="region of interest" description="Disordered" evidence="1">
    <location>
        <begin position="148"/>
        <end position="205"/>
    </location>
</feature>
<dbReference type="AlphaFoldDB" id="A0AAD4I3H2"/>
<sequence>MAVPANAAVRETRRRSTPLDLERTNVLKALTAAEYSRRQFILNFAASRDTQLLVPGQKSDAVKAAEEWVASWLSQNGYQTANSEFFKYTVDARLWSTHVGDDVEFPFAFMRGSPETSPSEISSIEAEKMRPKSDAFLIGQQVDLRNGEMIPVGPAPAASPRTPQQQSAPSAPQTRRRRSVKQSLDVSDKKRSMSLNSIDEFKNPKASQDKFPFFVRLGRSWSRRRSAAT</sequence>
<accession>A0AAD4I3H2</accession>
<comment type="caution">
    <text evidence="2">The sequence shown here is derived from an EMBL/GenBank/DDBJ whole genome shotgun (WGS) entry which is preliminary data.</text>
</comment>
<dbReference type="EMBL" id="JAHCVI010000001">
    <property type="protein sequence ID" value="KAG7293566.1"/>
    <property type="molecule type" value="Genomic_DNA"/>
</dbReference>
<evidence type="ECO:0000313" key="3">
    <source>
        <dbReference type="Proteomes" id="UP001197093"/>
    </source>
</evidence>
<organism evidence="2 3">
    <name type="scientific">Staphylotrichum longicolle</name>
    <dbReference type="NCBI Taxonomy" id="669026"/>
    <lineage>
        <taxon>Eukaryota</taxon>
        <taxon>Fungi</taxon>
        <taxon>Dikarya</taxon>
        <taxon>Ascomycota</taxon>
        <taxon>Pezizomycotina</taxon>
        <taxon>Sordariomycetes</taxon>
        <taxon>Sordariomycetidae</taxon>
        <taxon>Sordariales</taxon>
        <taxon>Chaetomiaceae</taxon>
        <taxon>Staphylotrichum</taxon>
    </lineage>
</organism>
<name>A0AAD4I3H2_9PEZI</name>
<keyword evidence="3" id="KW-1185">Reference proteome</keyword>
<proteinExistence type="predicted"/>
<evidence type="ECO:0000313" key="2">
    <source>
        <dbReference type="EMBL" id="KAG7293566.1"/>
    </source>
</evidence>
<dbReference type="Proteomes" id="UP001197093">
    <property type="component" value="Unassembled WGS sequence"/>
</dbReference>
<gene>
    <name evidence="2" type="ORF">NEMBOFW57_003619</name>
</gene>